<sequence>MRVDDPAGIQGALDGVYDRVDGEEPPRWIEHVTNDGMLRVRATLVLDGDTLRVETNSEPRMDRVLATLTRLDPAMTVLDDDRRPLRNTREAAALAEQMPVTGAGAPDPDSPELAAALEEFIRDYETSWLDQPIPALDGHTPRQAADDPTRRADLIKLLDTFPAGAGARGGMDADRLRTALGL</sequence>
<evidence type="ECO:0000313" key="2">
    <source>
        <dbReference type="Proteomes" id="UP000049023"/>
    </source>
</evidence>
<reference evidence="1 2" key="1">
    <citation type="submission" date="2015-03" db="EMBL/GenBank/DDBJ databases">
        <authorList>
            <consortium name="Pathogen Informatics"/>
        </authorList>
    </citation>
    <scope>NUCLEOTIDE SEQUENCE [LARGE SCALE GENOMIC DNA]</scope>
    <source>
        <strain evidence="1 2">Bir 187</strain>
    </source>
</reference>
<dbReference type="Proteomes" id="UP000049023">
    <property type="component" value="Unassembled WGS sequence"/>
</dbReference>
<evidence type="ECO:0000313" key="1">
    <source>
        <dbReference type="EMBL" id="CKT79171.1"/>
    </source>
</evidence>
<dbReference type="AlphaFoldDB" id="A0A655AMZ8"/>
<gene>
    <name evidence="1" type="ORF">ERS027661_04745</name>
</gene>
<protein>
    <submittedName>
        <fullName evidence="1">SEC-C motif-containing protein,tetratricopeptide repeat protein</fullName>
    </submittedName>
</protein>
<accession>A0A655AMZ8</accession>
<organism evidence="1 2">
    <name type="scientific">Mycobacterium tuberculosis</name>
    <dbReference type="NCBI Taxonomy" id="1773"/>
    <lineage>
        <taxon>Bacteria</taxon>
        <taxon>Bacillati</taxon>
        <taxon>Actinomycetota</taxon>
        <taxon>Actinomycetes</taxon>
        <taxon>Mycobacteriales</taxon>
        <taxon>Mycobacteriaceae</taxon>
        <taxon>Mycobacterium</taxon>
        <taxon>Mycobacterium tuberculosis complex</taxon>
    </lineage>
</organism>
<dbReference type="EMBL" id="CNFU01001817">
    <property type="protein sequence ID" value="CKT79171.1"/>
    <property type="molecule type" value="Genomic_DNA"/>
</dbReference>
<proteinExistence type="predicted"/>
<name>A0A655AMZ8_MYCTX</name>